<evidence type="ECO:0000313" key="2">
    <source>
        <dbReference type="Proteomes" id="UP000663874"/>
    </source>
</evidence>
<dbReference type="EMBL" id="CAJOBE010024847">
    <property type="protein sequence ID" value="CAF4265193.1"/>
    <property type="molecule type" value="Genomic_DNA"/>
</dbReference>
<evidence type="ECO:0000313" key="1">
    <source>
        <dbReference type="EMBL" id="CAF4265193.1"/>
    </source>
</evidence>
<gene>
    <name evidence="1" type="ORF">FNK824_LOCUS39250</name>
</gene>
<accession>A0A820FPX4</accession>
<comment type="caution">
    <text evidence="1">The sequence shown here is derived from an EMBL/GenBank/DDBJ whole genome shotgun (WGS) entry which is preliminary data.</text>
</comment>
<proteinExistence type="predicted"/>
<protein>
    <submittedName>
        <fullName evidence="1">Uncharacterized protein</fullName>
    </submittedName>
</protein>
<name>A0A820FPX4_9BILA</name>
<dbReference type="Proteomes" id="UP000663874">
    <property type="component" value="Unassembled WGS sequence"/>
</dbReference>
<dbReference type="AlphaFoldDB" id="A0A820FPX4"/>
<sequence>FQGYPRILDSFFSTLKNLLHELSLDKPNPPIPSGLDLVDEDDQYKHTISLHDPGELEPMLDVFQYDEQFWMKLINELIEEKLLVNID</sequence>
<organism evidence="1 2">
    <name type="scientific">Rotaria sordida</name>
    <dbReference type="NCBI Taxonomy" id="392033"/>
    <lineage>
        <taxon>Eukaryota</taxon>
        <taxon>Metazoa</taxon>
        <taxon>Spiralia</taxon>
        <taxon>Gnathifera</taxon>
        <taxon>Rotifera</taxon>
        <taxon>Eurotatoria</taxon>
        <taxon>Bdelloidea</taxon>
        <taxon>Philodinida</taxon>
        <taxon>Philodinidae</taxon>
        <taxon>Rotaria</taxon>
    </lineage>
</organism>
<dbReference type="Gene3D" id="1.25.40.180">
    <property type="match status" value="1"/>
</dbReference>
<reference evidence="1" key="1">
    <citation type="submission" date="2021-02" db="EMBL/GenBank/DDBJ databases">
        <authorList>
            <person name="Nowell W R."/>
        </authorList>
    </citation>
    <scope>NUCLEOTIDE SEQUENCE</scope>
</reference>
<feature type="non-terminal residue" evidence="1">
    <location>
        <position position="1"/>
    </location>
</feature>